<dbReference type="GO" id="GO:0005576">
    <property type="term" value="C:extracellular region"/>
    <property type="evidence" value="ECO:0007669"/>
    <property type="project" value="TreeGrafter"/>
</dbReference>
<dbReference type="AlphaFoldDB" id="A0AAE3VQ36"/>
<dbReference type="Pfam" id="PF03734">
    <property type="entry name" value="YkuD"/>
    <property type="match status" value="1"/>
</dbReference>
<dbReference type="GO" id="GO:0071972">
    <property type="term" value="F:peptidoglycan L,D-transpeptidase activity"/>
    <property type="evidence" value="ECO:0007669"/>
    <property type="project" value="TreeGrafter"/>
</dbReference>
<dbReference type="SUPFAM" id="SSF141523">
    <property type="entry name" value="L,D-transpeptidase catalytic domain-like"/>
    <property type="match status" value="1"/>
</dbReference>
<evidence type="ECO:0000256" key="7">
    <source>
        <dbReference type="ARBA" id="ARBA00022984"/>
    </source>
</evidence>
<feature type="chain" id="PRO_5042181821" evidence="10">
    <location>
        <begin position="22"/>
        <end position="222"/>
    </location>
</feature>
<evidence type="ECO:0000313" key="13">
    <source>
        <dbReference type="Proteomes" id="UP001229244"/>
    </source>
</evidence>
<evidence type="ECO:0000259" key="11">
    <source>
        <dbReference type="PROSITE" id="PS52029"/>
    </source>
</evidence>
<evidence type="ECO:0000313" key="12">
    <source>
        <dbReference type="EMBL" id="MDQ0316219.1"/>
    </source>
</evidence>
<keyword evidence="12" id="KW-0449">Lipoprotein</keyword>
<dbReference type="InterPro" id="IPR050979">
    <property type="entry name" value="LD-transpeptidase"/>
</dbReference>
<dbReference type="InterPro" id="IPR038063">
    <property type="entry name" value="Transpep_catalytic_dom"/>
</dbReference>
<dbReference type="GO" id="GO:0016757">
    <property type="term" value="F:glycosyltransferase activity"/>
    <property type="evidence" value="ECO:0007669"/>
    <property type="project" value="UniProtKB-KW"/>
</dbReference>
<dbReference type="PROSITE" id="PS52029">
    <property type="entry name" value="LD_TPASE"/>
    <property type="match status" value="1"/>
</dbReference>
<dbReference type="RefSeq" id="WP_306886046.1">
    <property type="nucleotide sequence ID" value="NZ_JAUSUL010000002.1"/>
</dbReference>
<protein>
    <submittedName>
        <fullName evidence="12">Lipoprotein-anchoring transpeptidase ErfK/SrfK</fullName>
    </submittedName>
</protein>
<evidence type="ECO:0000256" key="6">
    <source>
        <dbReference type="ARBA" id="ARBA00022960"/>
    </source>
</evidence>
<feature type="active site" description="Nucleophile" evidence="9">
    <location>
        <position position="188"/>
    </location>
</feature>
<dbReference type="GO" id="GO:0018104">
    <property type="term" value="P:peptidoglycan-protein cross-linking"/>
    <property type="evidence" value="ECO:0007669"/>
    <property type="project" value="TreeGrafter"/>
</dbReference>
<dbReference type="Proteomes" id="UP001229244">
    <property type="component" value="Unassembled WGS sequence"/>
</dbReference>
<evidence type="ECO:0000256" key="2">
    <source>
        <dbReference type="ARBA" id="ARBA00005992"/>
    </source>
</evidence>
<evidence type="ECO:0000256" key="9">
    <source>
        <dbReference type="PROSITE-ProRule" id="PRU01373"/>
    </source>
</evidence>
<comment type="pathway">
    <text evidence="1 9">Cell wall biogenesis; peptidoglycan biosynthesis.</text>
</comment>
<evidence type="ECO:0000256" key="4">
    <source>
        <dbReference type="ARBA" id="ARBA00022679"/>
    </source>
</evidence>
<dbReference type="EMBL" id="JAUSUL010000002">
    <property type="protein sequence ID" value="MDQ0316219.1"/>
    <property type="molecule type" value="Genomic_DNA"/>
</dbReference>
<proteinExistence type="inferred from homology"/>
<organism evidence="12 13">
    <name type="scientific">Amorphus orientalis</name>
    <dbReference type="NCBI Taxonomy" id="649198"/>
    <lineage>
        <taxon>Bacteria</taxon>
        <taxon>Pseudomonadati</taxon>
        <taxon>Pseudomonadota</taxon>
        <taxon>Alphaproteobacteria</taxon>
        <taxon>Hyphomicrobiales</taxon>
        <taxon>Amorphaceae</taxon>
        <taxon>Amorphus</taxon>
    </lineage>
</organism>
<accession>A0AAE3VQ36</accession>
<dbReference type="PANTHER" id="PTHR30582:SF24">
    <property type="entry name" value="L,D-TRANSPEPTIDASE ERFK_SRFK-RELATED"/>
    <property type="match status" value="1"/>
</dbReference>
<comment type="caution">
    <text evidence="12">The sequence shown here is derived from an EMBL/GenBank/DDBJ whole genome shotgun (WGS) entry which is preliminary data.</text>
</comment>
<keyword evidence="10" id="KW-0732">Signal</keyword>
<keyword evidence="7 9" id="KW-0573">Peptidoglycan synthesis</keyword>
<dbReference type="FunFam" id="2.40.440.10:FF:000002">
    <property type="entry name" value="L,D-transpeptidase ErfK/SrfK"/>
    <property type="match status" value="1"/>
</dbReference>
<dbReference type="InterPro" id="IPR005490">
    <property type="entry name" value="LD_TPept_cat_dom"/>
</dbReference>
<name>A0AAE3VQ36_9HYPH</name>
<keyword evidence="8 9" id="KW-0961">Cell wall biogenesis/degradation</keyword>
<evidence type="ECO:0000256" key="8">
    <source>
        <dbReference type="ARBA" id="ARBA00023316"/>
    </source>
</evidence>
<keyword evidence="3" id="KW-0328">Glycosyltransferase</keyword>
<keyword evidence="13" id="KW-1185">Reference proteome</keyword>
<reference evidence="12" key="1">
    <citation type="submission" date="2023-07" db="EMBL/GenBank/DDBJ databases">
        <title>Genomic Encyclopedia of Type Strains, Phase IV (KMG-IV): sequencing the most valuable type-strain genomes for metagenomic binning, comparative biology and taxonomic classification.</title>
        <authorList>
            <person name="Goeker M."/>
        </authorList>
    </citation>
    <scope>NUCLEOTIDE SEQUENCE</scope>
    <source>
        <strain evidence="12">DSM 21202</strain>
    </source>
</reference>
<keyword evidence="4" id="KW-0808">Transferase</keyword>
<feature type="domain" description="L,D-TPase catalytic" evidence="11">
    <location>
        <begin position="76"/>
        <end position="212"/>
    </location>
</feature>
<dbReference type="PANTHER" id="PTHR30582">
    <property type="entry name" value="L,D-TRANSPEPTIDASE"/>
    <property type="match status" value="1"/>
</dbReference>
<dbReference type="GO" id="GO:0008360">
    <property type="term" value="P:regulation of cell shape"/>
    <property type="evidence" value="ECO:0007669"/>
    <property type="project" value="UniProtKB-UniRule"/>
</dbReference>
<dbReference type="CDD" id="cd16913">
    <property type="entry name" value="YkuD_like"/>
    <property type="match status" value="1"/>
</dbReference>
<keyword evidence="5" id="KW-0378">Hydrolase</keyword>
<feature type="active site" description="Proton donor/acceptor" evidence="9">
    <location>
        <position position="172"/>
    </location>
</feature>
<dbReference type="GO" id="GO:0071555">
    <property type="term" value="P:cell wall organization"/>
    <property type="evidence" value="ECO:0007669"/>
    <property type="project" value="UniProtKB-UniRule"/>
</dbReference>
<gene>
    <name evidence="12" type="ORF">J2S73_002676</name>
</gene>
<comment type="similarity">
    <text evidence="2">Belongs to the YkuD family.</text>
</comment>
<feature type="signal peptide" evidence="10">
    <location>
        <begin position="1"/>
        <end position="21"/>
    </location>
</feature>
<keyword evidence="6 9" id="KW-0133">Cell shape</keyword>
<sequence>MIARRLLLAAIGILFFTAGLAATADAQQSSRVYDPSSKQWIVFDPDKVERDATARGGTPERFKRKLVPFRTSEPPGTIIIDTDRKYLFYVLPNFQAIRYGVGVGKEGFGWSGEVHVGRKAEWPSWTPTPDMIERDPDLREYINGMPGGVENPLGARALYLYKGNRDSLYRIHGTNEPWSIGLNVSSGCIRMNNEDVEDLYSRAPVGTKVIVLKQGAALFQPS</sequence>
<evidence type="ECO:0000256" key="5">
    <source>
        <dbReference type="ARBA" id="ARBA00022801"/>
    </source>
</evidence>
<evidence type="ECO:0000256" key="3">
    <source>
        <dbReference type="ARBA" id="ARBA00022676"/>
    </source>
</evidence>
<evidence type="ECO:0000256" key="1">
    <source>
        <dbReference type="ARBA" id="ARBA00004752"/>
    </source>
</evidence>
<dbReference type="Gene3D" id="2.40.440.10">
    <property type="entry name" value="L,D-transpeptidase catalytic domain-like"/>
    <property type="match status" value="1"/>
</dbReference>
<evidence type="ECO:0000256" key="10">
    <source>
        <dbReference type="SAM" id="SignalP"/>
    </source>
</evidence>